<dbReference type="Gene3D" id="1.10.260.40">
    <property type="entry name" value="lambda repressor-like DNA-binding domains"/>
    <property type="match status" value="1"/>
</dbReference>
<protein>
    <submittedName>
        <fullName evidence="2">Helix-turn-helix transcriptional regulator</fullName>
    </submittedName>
</protein>
<comment type="caution">
    <text evidence="2">The sequence shown here is derived from an EMBL/GenBank/DDBJ whole genome shotgun (WGS) entry which is preliminary data.</text>
</comment>
<evidence type="ECO:0000313" key="3">
    <source>
        <dbReference type="Proteomes" id="UP000539787"/>
    </source>
</evidence>
<sequence length="77" mass="9048">MTAQELVSMRKKMQMTQTQVAKAMGLSLQGYQKLEDGESNIREVYRLAWERLSPHRRPSIEMFRSPVDPNWIIRSNP</sequence>
<dbReference type="PROSITE" id="PS50943">
    <property type="entry name" value="HTH_CROC1"/>
    <property type="match status" value="1"/>
</dbReference>
<dbReference type="InterPro" id="IPR010982">
    <property type="entry name" value="Lambda_DNA-bd_dom_sf"/>
</dbReference>
<proteinExistence type="predicted"/>
<dbReference type="CDD" id="cd00093">
    <property type="entry name" value="HTH_XRE"/>
    <property type="match status" value="1"/>
</dbReference>
<feature type="domain" description="HTH cro/C1-type" evidence="1">
    <location>
        <begin position="6"/>
        <end position="41"/>
    </location>
</feature>
<reference evidence="2 3" key="1">
    <citation type="submission" date="2020-07" db="EMBL/GenBank/DDBJ databases">
        <authorList>
            <person name="Sun Q."/>
        </authorList>
    </citation>
    <scope>NUCLEOTIDE SEQUENCE [LARGE SCALE GENOMIC DNA]</scope>
    <source>
        <strain evidence="2 3">WYCCWR 11317</strain>
    </source>
</reference>
<accession>A0ABR6A3G2</accession>
<evidence type="ECO:0000313" key="2">
    <source>
        <dbReference type="EMBL" id="MBA5801159.1"/>
    </source>
</evidence>
<name>A0ABR6A3G2_9HYPH</name>
<dbReference type="SUPFAM" id="SSF47413">
    <property type="entry name" value="lambda repressor-like DNA-binding domains"/>
    <property type="match status" value="1"/>
</dbReference>
<organism evidence="2 3">
    <name type="scientific">Rhizobium changzhiense</name>
    <dbReference type="NCBI Taxonomy" id="2692317"/>
    <lineage>
        <taxon>Bacteria</taxon>
        <taxon>Pseudomonadati</taxon>
        <taxon>Pseudomonadota</taxon>
        <taxon>Alphaproteobacteria</taxon>
        <taxon>Hyphomicrobiales</taxon>
        <taxon>Rhizobiaceae</taxon>
        <taxon>Rhizobium/Agrobacterium group</taxon>
        <taxon>Rhizobium</taxon>
    </lineage>
</organism>
<keyword evidence="3" id="KW-1185">Reference proteome</keyword>
<evidence type="ECO:0000259" key="1">
    <source>
        <dbReference type="PROSITE" id="PS50943"/>
    </source>
</evidence>
<dbReference type="InterPro" id="IPR001387">
    <property type="entry name" value="Cro/C1-type_HTH"/>
</dbReference>
<dbReference type="Proteomes" id="UP000539787">
    <property type="component" value="Unassembled WGS sequence"/>
</dbReference>
<gene>
    <name evidence="2" type="ORF">HX902_05875</name>
</gene>
<dbReference type="Pfam" id="PF01381">
    <property type="entry name" value="HTH_3"/>
    <property type="match status" value="1"/>
</dbReference>
<dbReference type="EMBL" id="JACGBJ010000003">
    <property type="protein sequence ID" value="MBA5801159.1"/>
    <property type="molecule type" value="Genomic_DNA"/>
</dbReference>